<proteinExistence type="predicted"/>
<feature type="transmembrane region" description="Helical" evidence="3">
    <location>
        <begin position="489"/>
        <end position="506"/>
    </location>
</feature>
<keyword evidence="3" id="KW-1133">Transmembrane helix</keyword>
<evidence type="ECO:0008006" key="6">
    <source>
        <dbReference type="Google" id="ProtNLM"/>
    </source>
</evidence>
<name>A0A6I2L8X7_9BURK</name>
<feature type="transmembrane region" description="Helical" evidence="3">
    <location>
        <begin position="348"/>
        <end position="369"/>
    </location>
</feature>
<keyword evidence="5" id="KW-1185">Reference proteome</keyword>
<dbReference type="RefSeq" id="WP_154380376.1">
    <property type="nucleotide sequence ID" value="NZ_WKJK01000012.1"/>
</dbReference>
<keyword evidence="3" id="KW-0812">Transmembrane</keyword>
<feature type="transmembrane region" description="Helical" evidence="3">
    <location>
        <begin position="446"/>
        <end position="465"/>
    </location>
</feature>
<dbReference type="AlphaFoldDB" id="A0A6I2L8X7"/>
<evidence type="ECO:0000313" key="5">
    <source>
        <dbReference type="Proteomes" id="UP000433309"/>
    </source>
</evidence>
<keyword evidence="3" id="KW-0472">Membrane</keyword>
<feature type="transmembrane region" description="Helical" evidence="3">
    <location>
        <begin position="375"/>
        <end position="395"/>
    </location>
</feature>
<reference evidence="4 5" key="1">
    <citation type="submission" date="2019-11" db="EMBL/GenBank/DDBJ databases">
        <title>Novel species isolated from a subtropical stream in China.</title>
        <authorList>
            <person name="Lu H."/>
        </authorList>
    </citation>
    <scope>NUCLEOTIDE SEQUENCE [LARGE SCALE GENOMIC DNA]</scope>
    <source>
        <strain evidence="4 5">FT80W</strain>
    </source>
</reference>
<gene>
    <name evidence="4" type="ORF">GJ699_22220</name>
</gene>
<dbReference type="EMBL" id="WKJK01000012">
    <property type="protein sequence ID" value="MRW92719.1"/>
    <property type="molecule type" value="Genomic_DNA"/>
</dbReference>
<keyword evidence="1" id="KW-0175">Coiled coil</keyword>
<evidence type="ECO:0000256" key="3">
    <source>
        <dbReference type="SAM" id="Phobius"/>
    </source>
</evidence>
<accession>A0A6I2L8X7</accession>
<evidence type="ECO:0000256" key="2">
    <source>
        <dbReference type="SAM" id="MobiDB-lite"/>
    </source>
</evidence>
<feature type="compositionally biased region" description="Low complexity" evidence="2">
    <location>
        <begin position="54"/>
        <end position="65"/>
    </location>
</feature>
<sequence>MSCWEILGIAITTDAATIKKAYASRLKVTRPDEDAEGYQRLRDAYQQALQQSKATPQPAPSESASPAPPPVAEAPEMRAEQFINIVFQHWDIEDQSSLMVFWPELKAKLDRVPLNQISVFSNIAASMVLQYPKLPVEFVEQLGLHFEWKRDFTLARNLGAGRATDLLARLERVSFELGTLRMKRELEQRAAINEAKRNKEAEEQRITDIEQRFANAAAFARLLGSATPNVSKLHAFLAGPCLRQNWNQLTAEHCEVLDIRSEAISQGADLLAQAGRMRSLLSLTIACVAAVLNIILGSGHDYALPLLLVILLSYFFPVGYWHESLKNYLYPQRIADALFTQGVRDPKFARITSVMACFYAMGICLMINKTLPDEAFPIVAIVAVALLLFVSWSAPREANQPDIEITPAIFCLCLTSCWTLGLKGATLVSVSAFWHAWSYAAKKQTWLWSGAIIWLLTSVGLYFYYDGMPIAAIGIGVPWLLSTLYKKESLGYALAAMGVSVIYLPTANSALQMGWTGVVALAWITASAGMRSWSRRMVPQELQLQQAA</sequence>
<feature type="transmembrane region" description="Helical" evidence="3">
    <location>
        <begin position="280"/>
        <end position="296"/>
    </location>
</feature>
<feature type="region of interest" description="Disordered" evidence="2">
    <location>
        <begin position="49"/>
        <end position="72"/>
    </location>
</feature>
<evidence type="ECO:0000256" key="1">
    <source>
        <dbReference type="SAM" id="Coils"/>
    </source>
</evidence>
<dbReference type="Proteomes" id="UP000433309">
    <property type="component" value="Unassembled WGS sequence"/>
</dbReference>
<feature type="transmembrane region" description="Helical" evidence="3">
    <location>
        <begin position="302"/>
        <end position="321"/>
    </location>
</feature>
<evidence type="ECO:0000313" key="4">
    <source>
        <dbReference type="EMBL" id="MRW92719.1"/>
    </source>
</evidence>
<feature type="transmembrane region" description="Helical" evidence="3">
    <location>
        <begin position="512"/>
        <end position="530"/>
    </location>
</feature>
<feature type="coiled-coil region" evidence="1">
    <location>
        <begin position="182"/>
        <end position="212"/>
    </location>
</feature>
<protein>
    <recommendedName>
        <fullName evidence="6">J domain-containing protein</fullName>
    </recommendedName>
</protein>
<comment type="caution">
    <text evidence="4">The sequence shown here is derived from an EMBL/GenBank/DDBJ whole genome shotgun (WGS) entry which is preliminary data.</text>
</comment>
<organism evidence="4 5">
    <name type="scientific">Duganella guangzhouensis</name>
    <dbReference type="NCBI Taxonomy" id="2666084"/>
    <lineage>
        <taxon>Bacteria</taxon>
        <taxon>Pseudomonadati</taxon>
        <taxon>Pseudomonadota</taxon>
        <taxon>Betaproteobacteria</taxon>
        <taxon>Burkholderiales</taxon>
        <taxon>Oxalobacteraceae</taxon>
        <taxon>Telluria group</taxon>
        <taxon>Duganella</taxon>
    </lineage>
</organism>
<feature type="transmembrane region" description="Helical" evidence="3">
    <location>
        <begin position="407"/>
        <end position="434"/>
    </location>
</feature>